<evidence type="ECO:0000256" key="1">
    <source>
        <dbReference type="ARBA" id="ARBA00004167"/>
    </source>
</evidence>
<organism evidence="8 9">
    <name type="scientific">Trichobilharzia regenti</name>
    <name type="common">Nasal bird schistosome</name>
    <dbReference type="NCBI Taxonomy" id="157069"/>
    <lineage>
        <taxon>Eukaryota</taxon>
        <taxon>Metazoa</taxon>
        <taxon>Spiralia</taxon>
        <taxon>Lophotrochozoa</taxon>
        <taxon>Platyhelminthes</taxon>
        <taxon>Trematoda</taxon>
        <taxon>Digenea</taxon>
        <taxon>Strigeidida</taxon>
        <taxon>Schistosomatoidea</taxon>
        <taxon>Schistosomatidae</taxon>
        <taxon>Trichobilharzia</taxon>
    </lineage>
</organism>
<accession>A0AA85J4P7</accession>
<evidence type="ECO:0000313" key="8">
    <source>
        <dbReference type="Proteomes" id="UP000050795"/>
    </source>
</evidence>
<dbReference type="InterPro" id="IPR009688">
    <property type="entry name" value="FAM210A/B-like_dom"/>
</dbReference>
<feature type="domain" description="DUF1279" evidence="7">
    <location>
        <begin position="100"/>
        <end position="187"/>
    </location>
</feature>
<evidence type="ECO:0000256" key="3">
    <source>
        <dbReference type="ARBA" id="ARBA00022989"/>
    </source>
</evidence>
<evidence type="ECO:0000256" key="4">
    <source>
        <dbReference type="ARBA" id="ARBA00023054"/>
    </source>
</evidence>
<dbReference type="InterPro" id="IPR045866">
    <property type="entry name" value="FAM210A/B-like"/>
</dbReference>
<dbReference type="GO" id="GO:0016020">
    <property type="term" value="C:membrane"/>
    <property type="evidence" value="ECO:0007669"/>
    <property type="project" value="UniProtKB-SubCell"/>
</dbReference>
<dbReference type="GO" id="GO:0005739">
    <property type="term" value="C:mitochondrion"/>
    <property type="evidence" value="ECO:0007669"/>
    <property type="project" value="TreeGrafter"/>
</dbReference>
<comment type="subcellular location">
    <subcellularLocation>
        <location evidence="1">Membrane</location>
        <topology evidence="1">Single-pass membrane protein</topology>
    </subcellularLocation>
</comment>
<name>A0AA85J4P7_TRIRE</name>
<sequence length="241" mass="27172">MASIILCRRFFEAFRHKITQTNNFGCMITSSAYGYLPRSSFIHDHRQCFFSMVNGPATHKKDFLTKNVSIPVVSRSTAANSSNGKTENDIDKKKTSLVKRFKDAYAIYGKVVLITHGVTSCLWFGGFYVLASSGINLLDILDSFNAPEWLRKPLHLGGGAMNTLATALVFYKLAAPLRYGLTLILTRYLVRYLRLTGKAPQVQESDRLRNLAKEGAQISRERIKARMAKSRRNLLAKKSQR</sequence>
<proteinExistence type="predicted"/>
<keyword evidence="3 6" id="KW-1133">Transmembrane helix</keyword>
<keyword evidence="4" id="KW-0175">Coiled coil</keyword>
<evidence type="ECO:0000256" key="5">
    <source>
        <dbReference type="ARBA" id="ARBA00023136"/>
    </source>
</evidence>
<dbReference type="PANTHER" id="PTHR21377:SF1">
    <property type="entry name" value="PROTEIN FAM210A"/>
    <property type="match status" value="1"/>
</dbReference>
<dbReference type="WBParaSite" id="TREG1_129960.1">
    <property type="protein sequence ID" value="TREG1_129960.1"/>
    <property type="gene ID" value="TREG1_129960"/>
</dbReference>
<evidence type="ECO:0000259" key="7">
    <source>
        <dbReference type="Pfam" id="PF06916"/>
    </source>
</evidence>
<keyword evidence="5 6" id="KW-0472">Membrane</keyword>
<evidence type="ECO:0000256" key="2">
    <source>
        <dbReference type="ARBA" id="ARBA00022692"/>
    </source>
</evidence>
<evidence type="ECO:0000256" key="6">
    <source>
        <dbReference type="SAM" id="Phobius"/>
    </source>
</evidence>
<dbReference type="PANTHER" id="PTHR21377">
    <property type="entry name" value="PROTEIN FAM210B, MITOCHONDRIAL"/>
    <property type="match status" value="1"/>
</dbReference>
<reference evidence="8" key="1">
    <citation type="submission" date="2022-06" db="EMBL/GenBank/DDBJ databases">
        <authorList>
            <person name="Berger JAMES D."/>
            <person name="Berger JAMES D."/>
        </authorList>
    </citation>
    <scope>NUCLEOTIDE SEQUENCE [LARGE SCALE GENOMIC DNA]</scope>
</reference>
<feature type="transmembrane region" description="Helical" evidence="6">
    <location>
        <begin position="107"/>
        <end position="131"/>
    </location>
</feature>
<reference evidence="9" key="2">
    <citation type="submission" date="2023-11" db="UniProtKB">
        <authorList>
            <consortium name="WormBaseParasite"/>
        </authorList>
    </citation>
    <scope>IDENTIFICATION</scope>
</reference>
<dbReference type="AlphaFoldDB" id="A0AA85J4P7"/>
<evidence type="ECO:0000313" key="9">
    <source>
        <dbReference type="WBParaSite" id="TREG1_129960.1"/>
    </source>
</evidence>
<keyword evidence="2 6" id="KW-0812">Transmembrane</keyword>
<feature type="transmembrane region" description="Helical" evidence="6">
    <location>
        <begin position="169"/>
        <end position="190"/>
    </location>
</feature>
<protein>
    <submittedName>
        <fullName evidence="9">DUF1279 domain-containing protein</fullName>
    </submittedName>
</protein>
<dbReference type="Pfam" id="PF06916">
    <property type="entry name" value="FAM210A-B_dom"/>
    <property type="match status" value="1"/>
</dbReference>
<dbReference type="Proteomes" id="UP000050795">
    <property type="component" value="Unassembled WGS sequence"/>
</dbReference>
<keyword evidence="8" id="KW-1185">Reference proteome</keyword>